<dbReference type="InterPro" id="IPR016032">
    <property type="entry name" value="Sig_transdc_resp-reg_C-effctor"/>
</dbReference>
<dbReference type="EMBL" id="CZKA01000014">
    <property type="protein sequence ID" value="CUR54651.1"/>
    <property type="molecule type" value="Genomic_DNA"/>
</dbReference>
<evidence type="ECO:0000313" key="5">
    <source>
        <dbReference type="EMBL" id="CUR54651.1"/>
    </source>
</evidence>
<evidence type="ECO:0000256" key="2">
    <source>
        <dbReference type="ARBA" id="ARBA00023125"/>
    </source>
</evidence>
<gene>
    <name evidence="5" type="ORF">NOCA2210001</name>
</gene>
<dbReference type="GO" id="GO:0003677">
    <property type="term" value="F:DNA binding"/>
    <property type="evidence" value="ECO:0007669"/>
    <property type="project" value="UniProtKB-KW"/>
</dbReference>
<evidence type="ECO:0000256" key="1">
    <source>
        <dbReference type="ARBA" id="ARBA00023015"/>
    </source>
</evidence>
<dbReference type="SUPFAM" id="SSF46894">
    <property type="entry name" value="C-terminal effector domain of the bipartite response regulators"/>
    <property type="match status" value="1"/>
</dbReference>
<organism evidence="5">
    <name type="scientific">metagenome</name>
    <dbReference type="NCBI Taxonomy" id="256318"/>
    <lineage>
        <taxon>unclassified sequences</taxon>
        <taxon>metagenomes</taxon>
    </lineage>
</organism>
<dbReference type="SMART" id="SM00421">
    <property type="entry name" value="HTH_LUXR"/>
    <property type="match status" value="1"/>
</dbReference>
<dbReference type="PROSITE" id="PS00622">
    <property type="entry name" value="HTH_LUXR_1"/>
    <property type="match status" value="1"/>
</dbReference>
<accession>A0A2P2BY36</accession>
<dbReference type="GO" id="GO:0006355">
    <property type="term" value="P:regulation of DNA-templated transcription"/>
    <property type="evidence" value="ECO:0007669"/>
    <property type="project" value="InterPro"/>
</dbReference>
<dbReference type="Pfam" id="PF00196">
    <property type="entry name" value="GerE"/>
    <property type="match status" value="1"/>
</dbReference>
<dbReference type="PROSITE" id="PS50043">
    <property type="entry name" value="HTH_LUXR_2"/>
    <property type="match status" value="1"/>
</dbReference>
<feature type="domain" description="HTH luxR-type" evidence="4">
    <location>
        <begin position="1"/>
        <end position="52"/>
    </location>
</feature>
<dbReference type="PANTHER" id="PTHR44688:SF16">
    <property type="entry name" value="DNA-BINDING TRANSCRIPTIONAL ACTIVATOR DEVR_DOSR"/>
    <property type="match status" value="1"/>
</dbReference>
<proteinExistence type="predicted"/>
<evidence type="ECO:0000259" key="4">
    <source>
        <dbReference type="PROSITE" id="PS50043"/>
    </source>
</evidence>
<keyword evidence="2" id="KW-0238">DNA-binding</keyword>
<dbReference type="AlphaFoldDB" id="A0A2P2BY36"/>
<evidence type="ECO:0000256" key="3">
    <source>
        <dbReference type="ARBA" id="ARBA00023163"/>
    </source>
</evidence>
<dbReference type="InterPro" id="IPR000792">
    <property type="entry name" value="Tscrpt_reg_LuxR_C"/>
</dbReference>
<dbReference type="InterPro" id="IPR036388">
    <property type="entry name" value="WH-like_DNA-bd_sf"/>
</dbReference>
<protein>
    <submittedName>
        <fullName evidence="5">Regulatory protein, LuxR</fullName>
    </submittedName>
</protein>
<dbReference type="PANTHER" id="PTHR44688">
    <property type="entry name" value="DNA-BINDING TRANSCRIPTIONAL ACTIVATOR DEVR_DOSR"/>
    <property type="match status" value="1"/>
</dbReference>
<keyword evidence="3" id="KW-0804">Transcription</keyword>
<name>A0A2P2BY36_9ZZZZ</name>
<reference evidence="5" key="1">
    <citation type="submission" date="2015-08" db="EMBL/GenBank/DDBJ databases">
        <authorList>
            <person name="Babu N.S."/>
            <person name="Beckwith C.J."/>
            <person name="Beseler K.G."/>
            <person name="Brison A."/>
            <person name="Carone J.V."/>
            <person name="Caskin T.P."/>
            <person name="Diamond M."/>
            <person name="Durham M.E."/>
            <person name="Foxe J.M."/>
            <person name="Go M."/>
            <person name="Henderson B.A."/>
            <person name="Jones I.B."/>
            <person name="McGettigan J.A."/>
            <person name="Micheletti S.J."/>
            <person name="Nasrallah M.E."/>
            <person name="Ortiz D."/>
            <person name="Piller C.R."/>
            <person name="Privatt S.R."/>
            <person name="Schneider S.L."/>
            <person name="Sharp S."/>
            <person name="Smith T.C."/>
            <person name="Stanton J.D."/>
            <person name="Ullery H.E."/>
            <person name="Wilson R.J."/>
            <person name="Serrano M.G."/>
            <person name="Buck G."/>
            <person name="Lee V."/>
            <person name="Wang Y."/>
            <person name="Carvalho R."/>
            <person name="Voegtly L."/>
            <person name="Shi R."/>
            <person name="Duckworth R."/>
            <person name="Johnson A."/>
            <person name="Loviza R."/>
            <person name="Walstead R."/>
            <person name="Shah Z."/>
            <person name="Kiflezghi M."/>
            <person name="Wade K."/>
            <person name="Ball S.L."/>
            <person name="Bradley K.W."/>
            <person name="Asai D.J."/>
            <person name="Bowman C.A."/>
            <person name="Russell D.A."/>
            <person name="Pope W.H."/>
            <person name="Jacobs-Sera D."/>
            <person name="Hendrix R.W."/>
            <person name="Hatfull G.F."/>
        </authorList>
    </citation>
    <scope>NUCLEOTIDE SEQUENCE</scope>
</reference>
<sequence length="64" mass="7074">MLALVTKGYKNQQIAEELYLSINSIKSYIRSTYRKLGVDSRSQAVAWAIKAGFITSAPEVGHAE</sequence>
<dbReference type="Gene3D" id="1.10.10.10">
    <property type="entry name" value="Winged helix-like DNA-binding domain superfamily/Winged helix DNA-binding domain"/>
    <property type="match status" value="1"/>
</dbReference>
<keyword evidence="1" id="KW-0805">Transcription regulation</keyword>
<dbReference type="CDD" id="cd06170">
    <property type="entry name" value="LuxR_C_like"/>
    <property type="match status" value="1"/>
</dbReference>